<dbReference type="EMBL" id="KV745377">
    <property type="protein sequence ID" value="OCK75007.1"/>
    <property type="molecule type" value="Genomic_DNA"/>
</dbReference>
<evidence type="ECO:0000256" key="1">
    <source>
        <dbReference type="SAM" id="Phobius"/>
    </source>
</evidence>
<evidence type="ECO:0000313" key="3">
    <source>
        <dbReference type="Proteomes" id="UP000250266"/>
    </source>
</evidence>
<proteinExistence type="predicted"/>
<dbReference type="AlphaFoldDB" id="A0A8E2E090"/>
<evidence type="ECO:0000313" key="2">
    <source>
        <dbReference type="EMBL" id="OCK75007.1"/>
    </source>
</evidence>
<dbReference type="OrthoDB" id="2585655at2759"/>
<sequence length="141" mass="16372">MVEVVSLKRTKTLTFVDFKPVPVMRHPKPWDLIPRFIQIFKHHSVFVAVCVFCFGWYWWILSTITVIPSAYAQIRTSNPRLLFITLILSTAFSDIFCSGRLSDWLTLQLAKKNKALECRRRDYSLPIKLQLPVPLALSYGV</sequence>
<keyword evidence="3" id="KW-1185">Reference proteome</keyword>
<dbReference type="Proteomes" id="UP000250266">
    <property type="component" value="Unassembled WGS sequence"/>
</dbReference>
<keyword evidence="1" id="KW-0472">Membrane</keyword>
<organism evidence="2 3">
    <name type="scientific">Lepidopterella palustris CBS 459.81</name>
    <dbReference type="NCBI Taxonomy" id="1314670"/>
    <lineage>
        <taxon>Eukaryota</taxon>
        <taxon>Fungi</taxon>
        <taxon>Dikarya</taxon>
        <taxon>Ascomycota</taxon>
        <taxon>Pezizomycotina</taxon>
        <taxon>Dothideomycetes</taxon>
        <taxon>Pleosporomycetidae</taxon>
        <taxon>Mytilinidiales</taxon>
        <taxon>Argynnaceae</taxon>
        <taxon>Lepidopterella</taxon>
    </lineage>
</organism>
<accession>A0A8E2E090</accession>
<feature type="transmembrane region" description="Helical" evidence="1">
    <location>
        <begin position="44"/>
        <end position="61"/>
    </location>
</feature>
<protein>
    <submittedName>
        <fullName evidence="2">Uncharacterized protein</fullName>
    </submittedName>
</protein>
<keyword evidence="1" id="KW-1133">Transmembrane helix</keyword>
<reference evidence="2 3" key="1">
    <citation type="journal article" date="2016" name="Nat. Commun.">
        <title>Ectomycorrhizal ecology is imprinted in the genome of the dominant symbiotic fungus Cenococcum geophilum.</title>
        <authorList>
            <consortium name="DOE Joint Genome Institute"/>
            <person name="Peter M."/>
            <person name="Kohler A."/>
            <person name="Ohm R.A."/>
            <person name="Kuo A."/>
            <person name="Krutzmann J."/>
            <person name="Morin E."/>
            <person name="Arend M."/>
            <person name="Barry K.W."/>
            <person name="Binder M."/>
            <person name="Choi C."/>
            <person name="Clum A."/>
            <person name="Copeland A."/>
            <person name="Grisel N."/>
            <person name="Haridas S."/>
            <person name="Kipfer T."/>
            <person name="LaButti K."/>
            <person name="Lindquist E."/>
            <person name="Lipzen A."/>
            <person name="Maire R."/>
            <person name="Meier B."/>
            <person name="Mihaltcheva S."/>
            <person name="Molinier V."/>
            <person name="Murat C."/>
            <person name="Poggeler S."/>
            <person name="Quandt C.A."/>
            <person name="Sperisen C."/>
            <person name="Tritt A."/>
            <person name="Tisserant E."/>
            <person name="Crous P.W."/>
            <person name="Henrissat B."/>
            <person name="Nehls U."/>
            <person name="Egli S."/>
            <person name="Spatafora J.W."/>
            <person name="Grigoriev I.V."/>
            <person name="Martin F.M."/>
        </authorList>
    </citation>
    <scope>NUCLEOTIDE SEQUENCE [LARGE SCALE GENOMIC DNA]</scope>
    <source>
        <strain evidence="2 3">CBS 459.81</strain>
    </source>
</reference>
<name>A0A8E2E090_9PEZI</name>
<feature type="transmembrane region" description="Helical" evidence="1">
    <location>
        <begin position="81"/>
        <end position="102"/>
    </location>
</feature>
<keyword evidence="1" id="KW-0812">Transmembrane</keyword>
<gene>
    <name evidence="2" type="ORF">K432DRAFT_182319</name>
</gene>